<dbReference type="SUPFAM" id="SSF55073">
    <property type="entry name" value="Nucleotide cyclase"/>
    <property type="match status" value="1"/>
</dbReference>
<keyword evidence="5 19" id="KW-0812">Transmembrane</keyword>
<dbReference type="InterPro" id="IPR000719">
    <property type="entry name" value="Prot_kinase_dom"/>
</dbReference>
<feature type="compositionally biased region" description="Polar residues" evidence="18">
    <location>
        <begin position="551"/>
        <end position="567"/>
    </location>
</feature>
<comment type="similarity">
    <text evidence="16">Belongs to the adenylyl cyclase class-4/guanylyl cyclase family.</text>
</comment>
<protein>
    <recommendedName>
        <fullName evidence="3 17">Guanylate cyclase</fullName>
        <ecNumber evidence="3 17">4.6.1.2</ecNumber>
    </recommendedName>
</protein>
<dbReference type="SUPFAM" id="SSF53822">
    <property type="entry name" value="Periplasmic binding protein-like I"/>
    <property type="match status" value="1"/>
</dbReference>
<dbReference type="Gene3D" id="3.30.70.1230">
    <property type="entry name" value="Nucleotide cyclase"/>
    <property type="match status" value="1"/>
</dbReference>
<dbReference type="GO" id="GO:0035556">
    <property type="term" value="P:intracellular signal transduction"/>
    <property type="evidence" value="ECO:0007669"/>
    <property type="project" value="InterPro"/>
</dbReference>
<feature type="region of interest" description="Disordered" evidence="18">
    <location>
        <begin position="1289"/>
        <end position="1319"/>
    </location>
</feature>
<dbReference type="EC" id="4.6.1.2" evidence="3 17"/>
<dbReference type="Pfam" id="PF01607">
    <property type="entry name" value="CBM_14"/>
    <property type="match status" value="1"/>
</dbReference>
<dbReference type="GO" id="GO:0005525">
    <property type="term" value="F:GTP binding"/>
    <property type="evidence" value="ECO:0007669"/>
    <property type="project" value="UniProtKB-KW"/>
</dbReference>
<keyword evidence="8" id="KW-0067">ATP-binding</keyword>
<dbReference type="GO" id="GO:0004383">
    <property type="term" value="F:guanylate cyclase activity"/>
    <property type="evidence" value="ECO:0007669"/>
    <property type="project" value="UniProtKB-EC"/>
</dbReference>
<evidence type="ECO:0000256" key="2">
    <source>
        <dbReference type="ARBA" id="ARBA00004251"/>
    </source>
</evidence>
<dbReference type="Gene3D" id="3.40.50.2300">
    <property type="match status" value="2"/>
</dbReference>
<dbReference type="GO" id="GO:0005576">
    <property type="term" value="C:extracellular region"/>
    <property type="evidence" value="ECO:0007669"/>
    <property type="project" value="InterPro"/>
</dbReference>
<keyword evidence="15 17" id="KW-0141">cGMP biosynthesis</keyword>
<feature type="domain" description="Guanylate cyclase" evidence="22">
    <location>
        <begin position="896"/>
        <end position="1026"/>
    </location>
</feature>
<dbReference type="InterPro" id="IPR002557">
    <property type="entry name" value="Chitin-bd_dom"/>
</dbReference>
<dbReference type="GO" id="GO:0004672">
    <property type="term" value="F:protein kinase activity"/>
    <property type="evidence" value="ECO:0007669"/>
    <property type="project" value="InterPro"/>
</dbReference>
<dbReference type="Pfam" id="PF01094">
    <property type="entry name" value="ANF_receptor"/>
    <property type="match status" value="1"/>
</dbReference>
<keyword evidence="12" id="KW-0675">Receptor</keyword>
<evidence type="ECO:0000256" key="5">
    <source>
        <dbReference type="ARBA" id="ARBA00022692"/>
    </source>
</evidence>
<dbReference type="InterPro" id="IPR029787">
    <property type="entry name" value="Nucleotide_cyclase"/>
</dbReference>
<reference evidence="25" key="1">
    <citation type="submission" date="2011-07" db="EMBL/GenBank/DDBJ databases">
        <authorList>
            <consortium name="Caenorhabditis brenneri Sequencing and Analysis Consortium"/>
            <person name="Wilson R.K."/>
        </authorList>
    </citation>
    <scope>NUCLEOTIDE SEQUENCE [LARGE SCALE GENOMIC DNA]</scope>
    <source>
        <strain evidence="25">PB2801</strain>
    </source>
</reference>
<keyword evidence="11 19" id="KW-0472">Membrane</keyword>
<dbReference type="HOGENOM" id="CLU_001072_1_3_1"/>
<dbReference type="eggNOG" id="KOG1023">
    <property type="taxonomic scope" value="Eukaryota"/>
</dbReference>
<dbReference type="OMA" id="FRISHMP"/>
<feature type="region of interest" description="Disordered" evidence="18">
    <location>
        <begin position="1086"/>
        <end position="1113"/>
    </location>
</feature>
<dbReference type="Gene3D" id="1.10.510.10">
    <property type="entry name" value="Transferase(Phosphotransferase) domain 1"/>
    <property type="match status" value="1"/>
</dbReference>
<feature type="compositionally biased region" description="Pro residues" evidence="18">
    <location>
        <begin position="1295"/>
        <end position="1307"/>
    </location>
</feature>
<evidence type="ECO:0000256" key="13">
    <source>
        <dbReference type="ARBA" id="ARBA00023180"/>
    </source>
</evidence>
<keyword evidence="6 20" id="KW-0732">Signal</keyword>
<feature type="domain" description="Chitin-binding type-2" evidence="23">
    <location>
        <begin position="1232"/>
        <end position="1287"/>
    </location>
</feature>
<dbReference type="InterPro" id="IPR001245">
    <property type="entry name" value="Ser-Thr/Tyr_kinase_cat_dom"/>
</dbReference>
<dbReference type="GO" id="GO:0010038">
    <property type="term" value="P:response to metal ion"/>
    <property type="evidence" value="ECO:0007669"/>
    <property type="project" value="UniProtKB-ARBA"/>
</dbReference>
<dbReference type="SUPFAM" id="SSF57625">
    <property type="entry name" value="Invertebrate chitin-binding proteins"/>
    <property type="match status" value="3"/>
</dbReference>
<dbReference type="Proteomes" id="UP000008068">
    <property type="component" value="Unassembled WGS sequence"/>
</dbReference>
<feature type="chain" id="PRO_5003406340" description="Guanylate cyclase" evidence="20">
    <location>
        <begin position="20"/>
        <end position="1319"/>
    </location>
</feature>
<feature type="signal peptide" evidence="20">
    <location>
        <begin position="1"/>
        <end position="19"/>
    </location>
</feature>
<dbReference type="InterPro" id="IPR001828">
    <property type="entry name" value="ANF_lig-bd_rcpt"/>
</dbReference>
<dbReference type="InterPro" id="IPR050401">
    <property type="entry name" value="Cyclic_nucleotide_synthase"/>
</dbReference>
<evidence type="ECO:0000256" key="1">
    <source>
        <dbReference type="ARBA" id="ARBA00001436"/>
    </source>
</evidence>
<feature type="transmembrane region" description="Helical" evidence="19">
    <location>
        <begin position="657"/>
        <end position="678"/>
    </location>
</feature>
<proteinExistence type="inferred from homology"/>
<dbReference type="SMART" id="SM00044">
    <property type="entry name" value="CYCc"/>
    <property type="match status" value="1"/>
</dbReference>
<dbReference type="STRING" id="135651.G0P6D8"/>
<accession>G0P6D8</accession>
<evidence type="ECO:0000259" key="22">
    <source>
        <dbReference type="PROSITE" id="PS50125"/>
    </source>
</evidence>
<keyword evidence="13" id="KW-0325">Glycoprotein</keyword>
<gene>
    <name evidence="24" type="primary">Cbn-gcy-17</name>
    <name evidence="24" type="ORF">CAEBREN_03687</name>
</gene>
<dbReference type="PROSITE" id="PS50011">
    <property type="entry name" value="PROTEIN_KINASE_DOM"/>
    <property type="match status" value="1"/>
</dbReference>
<sequence length="1319" mass="149027">MIQTISIIIFTTFLILVKCQVQQTLKVGLLFVQNVSSLQVGVGYRTSASAVLVTKEKIREEHLLDNYDFEFVFSYFDLERLLKFRFIYEFDECNEIQAGGKTVDLLENKKVDVIFGPTCSRPGIISSTLAAHYNIPIFEWGLTSARQLTDVSRFPTSLPFSVNSYSLAMAIRGTLKQFEWSEFVYVYSNDGDDEKCESLKDDLQTVASQHSDITLAYTTRMISRNVNDMRAAIRDVMKRGRIIVVCVASGNGSKKTVMEAVETENANTDEFVYIMAETNSRGFIVDQPGGKFYYLWEGTKNNGGNFTPEQSRESMSNLLFLVDNMGMNDEVTPQYLNFSKKVINMMKDAPFYCVEDCAGEEYSSVAKYAGQLADAFYAYAVAVNRSLTSDPSANIRNGSMILKNMGMTFEGVGGGDVIVDPDSTRTSVITLVGLNSSKLPQTYGRLIINNQSIEFEALYDDEYYDIWNGRQRPKAKPLCGFLGNQCPANFVRDYLAFVAILAVFLLAAVGAAVGGVFFAIRQKQKEIERQDELWHVDIGHLQTIPKKSKSEASQRSFVSGPSTSTKLTAEGRNETSRFIFYLFQNEIVAANKHDARPHLTVEERTQLRQMRSLDHDNLNKFIGLCLNGPQLMSVWKYCSRGSLADVIERSSMQMDSFFMFSLIRDIANGIAFIHSSILNCHGYLSSRSCLIDDRWQVKISDFGISSIREFDKLSKERMLLNAPEILRDETIERTQESDIYSFGIISSEIITRTSAFDMENRKEKPEEIIYQLKKGGFNAIRPSLLVDESLEINPALLHLIRDCWTEKPSERPSIDQVKSLLKGMNDGKKGNLMDHVFNMLETYASNLEEEVSERTKELVEEQKKSDVLLYRMLPKTVAEKLKSGIAIEPETFELVTIFFSDVVQFTNLAGKCTPLQVVQLLNDLYTIFDSIIEQHDVYKVETIGDGYLCVSGLPHRNGNEHIRHIARMALGFLSSLSQFRISHMPNERINLRVGINCGSVVAGVVGLTMPRYCLFGDAVNTASRMESNGKPGRIHVSSEANRLLTQVVGGFRTEERGEVLIKGKGVMETYWLLEENGGVRPVLKKQRQNSPSSIARSVTPTNGGFCRNEGQQREHESDERKFYKCIDNRWIIQSCQINYFYDHSIGFCVLFTSPTISSPHLVCHPGQRVPDPFDNTRYKECDYDGKGFTWRYCQPGSIFVRSENMCVNIQTTTYRPTKTTTYRPTTTTTPYYGACKEGSPGYKPDIYNCQNFYQCASGIWIQKNCPAGTIWSQSILTCDHNRGQCRPHHPTHHPTYPPTYAPSPPTIGPTWNPGNSFKK</sequence>
<evidence type="ECO:0000256" key="11">
    <source>
        <dbReference type="ARBA" id="ARBA00023136"/>
    </source>
</evidence>
<evidence type="ECO:0000256" key="20">
    <source>
        <dbReference type="SAM" id="SignalP"/>
    </source>
</evidence>
<dbReference type="PROSITE" id="PS50125">
    <property type="entry name" value="GUANYLATE_CYCLASE_2"/>
    <property type="match status" value="1"/>
</dbReference>
<dbReference type="FunFam" id="1.10.510.10:FF:000704">
    <property type="entry name" value="Guanylate cyclase"/>
    <property type="match status" value="1"/>
</dbReference>
<dbReference type="PROSITE" id="PS50940">
    <property type="entry name" value="CHIT_BIND_II"/>
    <property type="match status" value="1"/>
</dbReference>
<evidence type="ECO:0000256" key="17">
    <source>
        <dbReference type="RuleBase" id="RU003431"/>
    </source>
</evidence>
<dbReference type="Pfam" id="PF00211">
    <property type="entry name" value="Guanylate_cyc"/>
    <property type="match status" value="1"/>
</dbReference>
<dbReference type="InterPro" id="IPR011009">
    <property type="entry name" value="Kinase-like_dom_sf"/>
</dbReference>
<dbReference type="InterPro" id="IPR001054">
    <property type="entry name" value="A/G_cyclase"/>
</dbReference>
<feature type="domain" description="Protein kinase" evidence="21">
    <location>
        <begin position="503"/>
        <end position="838"/>
    </location>
</feature>
<evidence type="ECO:0000256" key="8">
    <source>
        <dbReference type="ARBA" id="ARBA00022840"/>
    </source>
</evidence>
<dbReference type="InterPro" id="IPR028082">
    <property type="entry name" value="Peripla_BP_I"/>
</dbReference>
<keyword evidence="7" id="KW-0547">Nucleotide-binding</keyword>
<dbReference type="InterPro" id="IPR036508">
    <property type="entry name" value="Chitin-bd_dom_sf"/>
</dbReference>
<dbReference type="EMBL" id="GL380097">
    <property type="protein sequence ID" value="EGT46410.1"/>
    <property type="molecule type" value="Genomic_DNA"/>
</dbReference>
<evidence type="ECO:0000259" key="21">
    <source>
        <dbReference type="PROSITE" id="PS50011"/>
    </source>
</evidence>
<keyword evidence="10" id="KW-0342">GTP-binding</keyword>
<feature type="transmembrane region" description="Helical" evidence="19">
    <location>
        <begin position="494"/>
        <end position="520"/>
    </location>
</feature>
<evidence type="ECO:0000256" key="6">
    <source>
        <dbReference type="ARBA" id="ARBA00022729"/>
    </source>
</evidence>
<evidence type="ECO:0000256" key="10">
    <source>
        <dbReference type="ARBA" id="ARBA00023134"/>
    </source>
</evidence>
<dbReference type="CDD" id="cd07302">
    <property type="entry name" value="CHD"/>
    <property type="match status" value="1"/>
</dbReference>
<dbReference type="FunFam" id="3.40.50.2300:FF:000547">
    <property type="entry name" value="Guanylate cyclase"/>
    <property type="match status" value="1"/>
</dbReference>
<evidence type="ECO:0000259" key="23">
    <source>
        <dbReference type="PROSITE" id="PS50940"/>
    </source>
</evidence>
<dbReference type="OrthoDB" id="302535at2759"/>
<name>G0P6D8_CAEBE</name>
<dbReference type="GO" id="GO:0007635">
    <property type="term" value="P:chemosensory behavior"/>
    <property type="evidence" value="ECO:0007669"/>
    <property type="project" value="UniProtKB-ARBA"/>
</dbReference>
<evidence type="ECO:0000256" key="14">
    <source>
        <dbReference type="ARBA" id="ARBA00023239"/>
    </source>
</evidence>
<keyword evidence="25" id="KW-1185">Reference proteome</keyword>
<dbReference type="GO" id="GO:0005886">
    <property type="term" value="C:plasma membrane"/>
    <property type="evidence" value="ECO:0007669"/>
    <property type="project" value="UniProtKB-SubCell"/>
</dbReference>
<evidence type="ECO:0000256" key="4">
    <source>
        <dbReference type="ARBA" id="ARBA00022475"/>
    </source>
</evidence>
<dbReference type="GO" id="GO:0008061">
    <property type="term" value="F:chitin binding"/>
    <property type="evidence" value="ECO:0007669"/>
    <property type="project" value="InterPro"/>
</dbReference>
<feature type="compositionally biased region" description="Polar residues" evidence="18">
    <location>
        <begin position="1088"/>
        <end position="1102"/>
    </location>
</feature>
<comment type="catalytic activity">
    <reaction evidence="1 17">
        <text>GTP = 3',5'-cyclic GMP + diphosphate</text>
        <dbReference type="Rhea" id="RHEA:13665"/>
        <dbReference type="ChEBI" id="CHEBI:33019"/>
        <dbReference type="ChEBI" id="CHEBI:37565"/>
        <dbReference type="ChEBI" id="CHEBI:57746"/>
        <dbReference type="EC" id="4.6.1.2"/>
    </reaction>
</comment>
<dbReference type="Pfam" id="PF07714">
    <property type="entry name" value="PK_Tyr_Ser-Thr"/>
    <property type="match status" value="1"/>
</dbReference>
<feature type="region of interest" description="Disordered" evidence="18">
    <location>
        <begin position="546"/>
        <end position="568"/>
    </location>
</feature>
<comment type="subcellular location">
    <subcellularLocation>
        <location evidence="2">Cell membrane</location>
        <topology evidence="2">Single-pass type I membrane protein</topology>
    </subcellularLocation>
</comment>
<dbReference type="FunFam" id="3.40.50.2300:FF:000241">
    <property type="entry name" value="Guanylate cyclase"/>
    <property type="match status" value="1"/>
</dbReference>
<keyword evidence="14 16" id="KW-0456">Lyase</keyword>
<evidence type="ECO:0000256" key="15">
    <source>
        <dbReference type="ARBA" id="ARBA00023293"/>
    </source>
</evidence>
<evidence type="ECO:0000256" key="3">
    <source>
        <dbReference type="ARBA" id="ARBA00012202"/>
    </source>
</evidence>
<dbReference type="InterPro" id="IPR018297">
    <property type="entry name" value="A/G_cyclase_CS"/>
</dbReference>
<dbReference type="Gene3D" id="6.10.250.780">
    <property type="match status" value="1"/>
</dbReference>
<dbReference type="PROSITE" id="PS00452">
    <property type="entry name" value="GUANYLATE_CYCLASE_1"/>
    <property type="match status" value="1"/>
</dbReference>
<dbReference type="GO" id="GO:0001653">
    <property type="term" value="F:peptide receptor activity"/>
    <property type="evidence" value="ECO:0007669"/>
    <property type="project" value="TreeGrafter"/>
</dbReference>
<evidence type="ECO:0000313" key="24">
    <source>
        <dbReference type="EMBL" id="EGT46410.1"/>
    </source>
</evidence>
<evidence type="ECO:0000256" key="18">
    <source>
        <dbReference type="SAM" id="MobiDB-lite"/>
    </source>
</evidence>
<dbReference type="GO" id="GO:0007168">
    <property type="term" value="P:receptor guanylyl cyclase signaling pathway"/>
    <property type="evidence" value="ECO:0007669"/>
    <property type="project" value="TreeGrafter"/>
</dbReference>
<dbReference type="GO" id="GO:0006935">
    <property type="term" value="P:chemotaxis"/>
    <property type="evidence" value="ECO:0007669"/>
    <property type="project" value="UniProtKB-ARBA"/>
</dbReference>
<dbReference type="SMART" id="SM00494">
    <property type="entry name" value="ChtBD2"/>
    <property type="match status" value="3"/>
</dbReference>
<dbReference type="FunFam" id="3.30.70.1230:FF:000023">
    <property type="entry name" value="Guanylate cyclase"/>
    <property type="match status" value="1"/>
</dbReference>
<dbReference type="FunCoup" id="G0P6D8">
    <property type="interactions" value="168"/>
</dbReference>
<dbReference type="PANTHER" id="PTHR11920:SF363">
    <property type="entry name" value="RECEPTOR-TYPE GUANYLATE CYCLASE GCY-17"/>
    <property type="match status" value="1"/>
</dbReference>
<dbReference type="Gene3D" id="2.170.140.10">
    <property type="entry name" value="Chitin binding domain"/>
    <property type="match status" value="1"/>
</dbReference>
<evidence type="ECO:0000256" key="7">
    <source>
        <dbReference type="ARBA" id="ARBA00022741"/>
    </source>
</evidence>
<dbReference type="PANTHER" id="PTHR11920">
    <property type="entry name" value="GUANYLYL CYCLASE"/>
    <property type="match status" value="1"/>
</dbReference>
<evidence type="ECO:0000256" key="19">
    <source>
        <dbReference type="SAM" id="Phobius"/>
    </source>
</evidence>
<organism evidence="25">
    <name type="scientific">Caenorhabditis brenneri</name>
    <name type="common">Nematode worm</name>
    <dbReference type="NCBI Taxonomy" id="135651"/>
    <lineage>
        <taxon>Eukaryota</taxon>
        <taxon>Metazoa</taxon>
        <taxon>Ecdysozoa</taxon>
        <taxon>Nematoda</taxon>
        <taxon>Chromadorea</taxon>
        <taxon>Rhabditida</taxon>
        <taxon>Rhabditina</taxon>
        <taxon>Rhabditomorpha</taxon>
        <taxon>Rhabditoidea</taxon>
        <taxon>Rhabditidae</taxon>
        <taxon>Peloderinae</taxon>
        <taxon>Caenorhabditis</taxon>
    </lineage>
</organism>
<dbReference type="GO" id="GO:0005524">
    <property type="term" value="F:ATP binding"/>
    <property type="evidence" value="ECO:0007669"/>
    <property type="project" value="UniProtKB-KW"/>
</dbReference>
<dbReference type="InParanoid" id="G0P6D8"/>
<keyword evidence="4" id="KW-1003">Cell membrane</keyword>
<evidence type="ECO:0000313" key="25">
    <source>
        <dbReference type="Proteomes" id="UP000008068"/>
    </source>
</evidence>
<evidence type="ECO:0000256" key="9">
    <source>
        <dbReference type="ARBA" id="ARBA00022989"/>
    </source>
</evidence>
<evidence type="ECO:0000256" key="16">
    <source>
        <dbReference type="RuleBase" id="RU000405"/>
    </source>
</evidence>
<evidence type="ECO:0000256" key="12">
    <source>
        <dbReference type="ARBA" id="ARBA00023170"/>
    </source>
</evidence>
<dbReference type="SUPFAM" id="SSF56112">
    <property type="entry name" value="Protein kinase-like (PK-like)"/>
    <property type="match status" value="1"/>
</dbReference>
<keyword evidence="9 19" id="KW-1133">Transmembrane helix</keyword>
<dbReference type="GO" id="GO:0004016">
    <property type="term" value="F:adenylate cyclase activity"/>
    <property type="evidence" value="ECO:0007669"/>
    <property type="project" value="TreeGrafter"/>
</dbReference>
<dbReference type="CDD" id="cd06352">
    <property type="entry name" value="PBP1_NPR_GC-like"/>
    <property type="match status" value="1"/>
</dbReference>